<protein>
    <submittedName>
        <fullName evidence="3">Capsid protein</fullName>
    </submittedName>
</protein>
<evidence type="ECO:0000313" key="2">
    <source>
        <dbReference type="Proteomes" id="UP000279833"/>
    </source>
</evidence>
<evidence type="ECO:0000313" key="3">
    <source>
        <dbReference type="WBParaSite" id="SCUD_0001007201-mRNA-1"/>
    </source>
</evidence>
<gene>
    <name evidence="1" type="ORF">SCUD_LOCUS10072</name>
</gene>
<sequence>MKFRNARIVSGKTTNQRLTQKLNLNGNNAVENTTNSIISAAGPTGAADISHVIQYSDLPMMSANSPITFVVTSDTLTTNIFEGSVWSSLPESVWIPINTVYHSLFLGCIYRALVSSENSNDLIINAFIHAFALNYNDKVITGDFNHIGKPVVVSHVMMNSQQPLTCTAGHVGSYPNKG</sequence>
<accession>A0A183K501</accession>
<proteinExistence type="predicted"/>
<reference evidence="1 2" key="2">
    <citation type="submission" date="2018-11" db="EMBL/GenBank/DDBJ databases">
        <authorList>
            <consortium name="Pathogen Informatics"/>
        </authorList>
    </citation>
    <scope>NUCLEOTIDE SEQUENCE [LARGE SCALE GENOMIC DNA]</scope>
    <source>
        <strain evidence="1">Dakar</strain>
        <strain evidence="2">Dakar, Senegal</strain>
    </source>
</reference>
<name>A0A183K501_9TREM</name>
<evidence type="ECO:0000313" key="1">
    <source>
        <dbReference type="EMBL" id="VDP38327.1"/>
    </source>
</evidence>
<dbReference type="EMBL" id="UZAK01033566">
    <property type="protein sequence ID" value="VDP38327.1"/>
    <property type="molecule type" value="Genomic_DNA"/>
</dbReference>
<reference evidence="3" key="1">
    <citation type="submission" date="2016-06" db="UniProtKB">
        <authorList>
            <consortium name="WormBaseParasite"/>
        </authorList>
    </citation>
    <scope>IDENTIFICATION</scope>
</reference>
<dbReference type="AlphaFoldDB" id="A0A183K501"/>
<dbReference type="STRING" id="6186.A0A183K501"/>
<organism evidence="3">
    <name type="scientific">Schistosoma curassoni</name>
    <dbReference type="NCBI Taxonomy" id="6186"/>
    <lineage>
        <taxon>Eukaryota</taxon>
        <taxon>Metazoa</taxon>
        <taxon>Spiralia</taxon>
        <taxon>Lophotrochozoa</taxon>
        <taxon>Platyhelminthes</taxon>
        <taxon>Trematoda</taxon>
        <taxon>Digenea</taxon>
        <taxon>Strigeidida</taxon>
        <taxon>Schistosomatoidea</taxon>
        <taxon>Schistosomatidae</taxon>
        <taxon>Schistosoma</taxon>
    </lineage>
</organism>
<keyword evidence="2" id="KW-1185">Reference proteome</keyword>
<dbReference type="WBParaSite" id="SCUD_0001007201-mRNA-1">
    <property type="protein sequence ID" value="SCUD_0001007201-mRNA-1"/>
    <property type="gene ID" value="SCUD_0001007201"/>
</dbReference>
<dbReference type="Proteomes" id="UP000279833">
    <property type="component" value="Unassembled WGS sequence"/>
</dbReference>